<dbReference type="EMBL" id="FNZF01000001">
    <property type="protein sequence ID" value="SEI90660.1"/>
    <property type="molecule type" value="Genomic_DNA"/>
</dbReference>
<dbReference type="PANTHER" id="PTHR48207:SF4">
    <property type="entry name" value="BLL6097 PROTEIN"/>
    <property type="match status" value="1"/>
</dbReference>
<dbReference type="AlphaFoldDB" id="A0A1H6UQX0"/>
<dbReference type="RefSeq" id="WP_092050068.1">
    <property type="nucleotide sequence ID" value="NZ_FNZF01000001.1"/>
</dbReference>
<evidence type="ECO:0000313" key="2">
    <source>
        <dbReference type="EMBL" id="SEI90660.1"/>
    </source>
</evidence>
<evidence type="ECO:0000256" key="1">
    <source>
        <dbReference type="ARBA" id="ARBA00022679"/>
    </source>
</evidence>
<sequence length="385" mass="42698">MEGPLKGIRVLDLTSVVMGPYCTLMLGDMGADVIKIEPPTGDTTRYLGPSNSGELGSLFLHLNRSKRSVVLDLKSEEGRNAILKLAEQADIIVHTMRPASMKRLKLAYADFKAVNERIIYCGMYGFSEDGPYAGRPAYDDIIQAASGMASAQGKINGQPQYLATVLADKTTGLIGLSSVLAALYQREVSGIGQEIEVPMFESMVGYTMTEHLYGKTYNPPLGDSYYSRVVSPYRKPYQTTDGYIGVMIYNDKHWKNFIEVSGREDLVGDERFVDINARTANIDFVYQTVEDIIRTKSTDEWLSILKSADIPCTNINTPEDLRQDPHLNAVNFFNEKEHPAEGTVVDMKFPVKFSLTPTASERLAPGLGEHTDEVLNGIREGIKRD</sequence>
<dbReference type="SUPFAM" id="SSF89796">
    <property type="entry name" value="CoA-transferase family III (CaiB/BaiF)"/>
    <property type="match status" value="1"/>
</dbReference>
<dbReference type="InterPro" id="IPR003673">
    <property type="entry name" value="CoA-Trfase_fam_III"/>
</dbReference>
<dbReference type="OrthoDB" id="9797653at2"/>
<organism evidence="2 3">
    <name type="scientific">Bhargavaea ginsengi</name>
    <dbReference type="NCBI Taxonomy" id="426757"/>
    <lineage>
        <taxon>Bacteria</taxon>
        <taxon>Bacillati</taxon>
        <taxon>Bacillota</taxon>
        <taxon>Bacilli</taxon>
        <taxon>Bacillales</taxon>
        <taxon>Caryophanaceae</taxon>
        <taxon>Bhargavaea</taxon>
    </lineage>
</organism>
<dbReference type="STRING" id="426757.SAMN04488127_0758"/>
<keyword evidence="1 2" id="KW-0808">Transferase</keyword>
<dbReference type="InterPro" id="IPR044855">
    <property type="entry name" value="CoA-Trfase_III_dom3_sf"/>
</dbReference>
<dbReference type="InterPro" id="IPR050483">
    <property type="entry name" value="CoA-transferase_III_domain"/>
</dbReference>
<dbReference type="Gene3D" id="3.30.1540.10">
    <property type="entry name" value="formyl-coa transferase, domain 3"/>
    <property type="match status" value="1"/>
</dbReference>
<dbReference type="InterPro" id="IPR023606">
    <property type="entry name" value="CoA-Trfase_III_dom_1_sf"/>
</dbReference>
<dbReference type="Gene3D" id="3.40.50.10540">
    <property type="entry name" value="Crotonobetainyl-coa:carnitine coa-transferase, domain 1"/>
    <property type="match status" value="1"/>
</dbReference>
<gene>
    <name evidence="2" type="ORF">SAMN04488127_0758</name>
</gene>
<evidence type="ECO:0000313" key="3">
    <source>
        <dbReference type="Proteomes" id="UP000199200"/>
    </source>
</evidence>
<reference evidence="3" key="1">
    <citation type="submission" date="2016-10" db="EMBL/GenBank/DDBJ databases">
        <authorList>
            <person name="Varghese N."/>
            <person name="Submissions S."/>
        </authorList>
    </citation>
    <scope>NUCLEOTIDE SEQUENCE [LARGE SCALE GENOMIC DNA]</scope>
    <source>
        <strain evidence="3">CGMCC 1.6763</strain>
    </source>
</reference>
<accession>A0A1H6UQX0</accession>
<protein>
    <submittedName>
        <fullName evidence="2">Crotonobetainyl-CoA:carnitine CoA-transferase CaiB</fullName>
    </submittedName>
</protein>
<name>A0A1H6UQX0_9BACL</name>
<dbReference type="Proteomes" id="UP000199200">
    <property type="component" value="Unassembled WGS sequence"/>
</dbReference>
<keyword evidence="3" id="KW-1185">Reference proteome</keyword>
<dbReference type="GO" id="GO:0008410">
    <property type="term" value="F:CoA-transferase activity"/>
    <property type="evidence" value="ECO:0007669"/>
    <property type="project" value="TreeGrafter"/>
</dbReference>
<dbReference type="Pfam" id="PF02515">
    <property type="entry name" value="CoA_transf_3"/>
    <property type="match status" value="1"/>
</dbReference>
<proteinExistence type="predicted"/>
<dbReference type="PANTHER" id="PTHR48207">
    <property type="entry name" value="SUCCINATE--HYDROXYMETHYLGLUTARATE COA-TRANSFERASE"/>
    <property type="match status" value="1"/>
</dbReference>